<keyword evidence="2" id="KW-0732">Signal</keyword>
<accession>A0ABU3QBJ2</accession>
<evidence type="ECO:0000313" key="4">
    <source>
        <dbReference type="Proteomes" id="UP001259572"/>
    </source>
</evidence>
<keyword evidence="4" id="KW-1185">Reference proteome</keyword>
<feature type="chain" id="PRO_5047376201" evidence="2">
    <location>
        <begin position="22"/>
        <end position="132"/>
    </location>
</feature>
<reference evidence="3 4" key="1">
    <citation type="submission" date="2023-05" db="EMBL/GenBank/DDBJ databases">
        <authorList>
            <person name="Guo Y."/>
        </authorList>
    </citation>
    <scope>NUCLEOTIDE SEQUENCE [LARGE SCALE GENOMIC DNA]</scope>
    <source>
        <strain evidence="3 4">GR2756</strain>
    </source>
</reference>
<dbReference type="SUPFAM" id="SSF50346">
    <property type="entry name" value="PRC-barrel domain"/>
    <property type="match status" value="1"/>
</dbReference>
<evidence type="ECO:0000256" key="1">
    <source>
        <dbReference type="SAM" id="MobiDB-lite"/>
    </source>
</evidence>
<proteinExistence type="predicted"/>
<gene>
    <name evidence="3" type="ORF">RQX22_16925</name>
</gene>
<evidence type="ECO:0000313" key="3">
    <source>
        <dbReference type="EMBL" id="MDT9600647.1"/>
    </source>
</evidence>
<dbReference type="InterPro" id="IPR011033">
    <property type="entry name" value="PRC_barrel-like_sf"/>
</dbReference>
<dbReference type="RefSeq" id="WP_315728014.1">
    <property type="nucleotide sequence ID" value="NZ_JAVUPU010000010.1"/>
</dbReference>
<dbReference type="EMBL" id="JAVUPU010000010">
    <property type="protein sequence ID" value="MDT9600647.1"/>
    <property type="molecule type" value="Genomic_DNA"/>
</dbReference>
<feature type="signal peptide" evidence="2">
    <location>
        <begin position="1"/>
        <end position="21"/>
    </location>
</feature>
<name>A0ABU3QBJ2_9SPHN</name>
<comment type="caution">
    <text evidence="3">The sequence shown here is derived from an EMBL/GenBank/DDBJ whole genome shotgun (WGS) entry which is preliminary data.</text>
</comment>
<sequence length="132" mass="12971">MLRHLVMISAAAALFAGAANAQDSQDAEQTAPTTPQTAATPSAEEPVQPGAVVAVTEADVRSGATVTDQSGQPVGTVESVSAEGAVVSTGTARGRIPFSAIGKTSTGLVTTVTKAQIEAAAPPSAEASSQPN</sequence>
<evidence type="ECO:0000256" key="2">
    <source>
        <dbReference type="SAM" id="SignalP"/>
    </source>
</evidence>
<organism evidence="3 4">
    <name type="scientific">Sphingosinicella rhizophila</name>
    <dbReference type="NCBI Taxonomy" id="3050082"/>
    <lineage>
        <taxon>Bacteria</taxon>
        <taxon>Pseudomonadati</taxon>
        <taxon>Pseudomonadota</taxon>
        <taxon>Alphaproteobacteria</taxon>
        <taxon>Sphingomonadales</taxon>
        <taxon>Sphingosinicellaceae</taxon>
        <taxon>Sphingosinicella</taxon>
    </lineage>
</organism>
<feature type="compositionally biased region" description="Low complexity" evidence="1">
    <location>
        <begin position="22"/>
        <end position="46"/>
    </location>
</feature>
<protein>
    <submittedName>
        <fullName evidence="3">Uncharacterized protein</fullName>
    </submittedName>
</protein>
<dbReference type="Proteomes" id="UP001259572">
    <property type="component" value="Unassembled WGS sequence"/>
</dbReference>
<feature type="region of interest" description="Disordered" evidence="1">
    <location>
        <begin position="22"/>
        <end position="49"/>
    </location>
</feature>